<evidence type="ECO:0000256" key="3">
    <source>
        <dbReference type="ARBA" id="ARBA00001964"/>
    </source>
</evidence>
<gene>
    <name evidence="18" type="ORF">LTRI10_LOCUS9411</name>
</gene>
<dbReference type="AlphaFoldDB" id="A0AAV2CZW5"/>
<dbReference type="SUPFAM" id="SSF52467">
    <property type="entry name" value="DHS-like NAD/FAD-binding domain"/>
    <property type="match status" value="1"/>
</dbReference>
<dbReference type="EC" id="4.1.1.1" evidence="6"/>
<evidence type="ECO:0000256" key="4">
    <source>
        <dbReference type="ARBA" id="ARBA00007812"/>
    </source>
</evidence>
<evidence type="ECO:0000256" key="12">
    <source>
        <dbReference type="PIRSR" id="PIRSR036565-2"/>
    </source>
</evidence>
<dbReference type="SUPFAM" id="SSF52518">
    <property type="entry name" value="Thiamin diphosphate-binding fold (THDP-binding)"/>
    <property type="match status" value="2"/>
</dbReference>
<dbReference type="InterPro" id="IPR047213">
    <property type="entry name" value="TPP_PYR_PDC_IPDC-like"/>
</dbReference>
<evidence type="ECO:0000256" key="8">
    <source>
        <dbReference type="ARBA" id="ARBA00022793"/>
    </source>
</evidence>
<evidence type="ECO:0000256" key="1">
    <source>
        <dbReference type="ARBA" id="ARBA00001041"/>
    </source>
</evidence>
<dbReference type="Pfam" id="PF00205">
    <property type="entry name" value="TPP_enzyme_M"/>
    <property type="match status" value="1"/>
</dbReference>
<dbReference type="InterPro" id="IPR029035">
    <property type="entry name" value="DHS-like_NAD/FAD-binding_dom"/>
</dbReference>
<comment type="catalytic activity">
    <reaction evidence="1">
        <text>a 2-oxocarboxylate + H(+) = an aldehyde + CO2</text>
        <dbReference type="Rhea" id="RHEA:11628"/>
        <dbReference type="ChEBI" id="CHEBI:15378"/>
        <dbReference type="ChEBI" id="CHEBI:16526"/>
        <dbReference type="ChEBI" id="CHEBI:17478"/>
        <dbReference type="ChEBI" id="CHEBI:35179"/>
        <dbReference type="EC" id="4.1.1.1"/>
    </reaction>
</comment>
<evidence type="ECO:0000259" key="15">
    <source>
        <dbReference type="Pfam" id="PF00205"/>
    </source>
</evidence>
<keyword evidence="11" id="KW-0456">Lyase</keyword>
<evidence type="ECO:0000259" key="17">
    <source>
        <dbReference type="Pfam" id="PF02776"/>
    </source>
</evidence>
<dbReference type="GO" id="GO:0030976">
    <property type="term" value="F:thiamine pyrophosphate binding"/>
    <property type="evidence" value="ECO:0007669"/>
    <property type="project" value="InterPro"/>
</dbReference>
<comment type="cofactor">
    <cofactor evidence="12">
        <name>Mg(2+)</name>
        <dbReference type="ChEBI" id="CHEBI:18420"/>
    </cofactor>
    <text evidence="12">Binds 1 Mg(2+) per subunit.</text>
</comment>
<dbReference type="EMBL" id="OZ034814">
    <property type="protein sequence ID" value="CAL1362337.1"/>
    <property type="molecule type" value="Genomic_DNA"/>
</dbReference>
<keyword evidence="9 12" id="KW-0460">Magnesium</keyword>
<dbReference type="Gene3D" id="3.40.50.1220">
    <property type="entry name" value="TPP-binding domain"/>
    <property type="match status" value="1"/>
</dbReference>
<keyword evidence="10 13" id="KW-0786">Thiamine pyrophosphate</keyword>
<feature type="binding site" evidence="12">
    <location>
        <position position="483"/>
    </location>
    <ligand>
        <name>Mg(2+)</name>
        <dbReference type="ChEBI" id="CHEBI:18420"/>
    </ligand>
</feature>
<dbReference type="CDD" id="cd07038">
    <property type="entry name" value="TPP_PYR_PDC_IPDC_like"/>
    <property type="match status" value="1"/>
</dbReference>
<dbReference type="GO" id="GO:0000949">
    <property type="term" value="P:aromatic amino acid family catabolic process to alcohol via Ehrlich pathway"/>
    <property type="evidence" value="ECO:0007669"/>
    <property type="project" value="TreeGrafter"/>
</dbReference>
<keyword evidence="7 12" id="KW-0479">Metal-binding</keyword>
<dbReference type="InterPro" id="IPR011766">
    <property type="entry name" value="TPP_enzyme_TPP-bd"/>
</dbReference>
<dbReference type="Pfam" id="PF02776">
    <property type="entry name" value="TPP_enzyme_N"/>
    <property type="match status" value="1"/>
</dbReference>
<dbReference type="PIRSF" id="PIRSF036565">
    <property type="entry name" value="Pyruvt_ip_decrb"/>
    <property type="match status" value="1"/>
</dbReference>
<dbReference type="InterPro" id="IPR012110">
    <property type="entry name" value="PDC/IPDC-like"/>
</dbReference>
<dbReference type="PANTHER" id="PTHR43452">
    <property type="entry name" value="PYRUVATE DECARBOXYLASE"/>
    <property type="match status" value="1"/>
</dbReference>
<keyword evidence="8" id="KW-0210">Decarboxylase</keyword>
<dbReference type="GO" id="GO:0004737">
    <property type="term" value="F:pyruvate decarboxylase activity"/>
    <property type="evidence" value="ECO:0007669"/>
    <property type="project" value="UniProtKB-EC"/>
</dbReference>
<feature type="domain" description="Thiamine pyrophosphate enzyme central" evidence="15">
    <location>
        <begin position="254"/>
        <end position="334"/>
    </location>
</feature>
<dbReference type="PANTHER" id="PTHR43452:SF6">
    <property type="entry name" value="PYRUVATE DECARBOXYLASE 2"/>
    <property type="match status" value="1"/>
</dbReference>
<dbReference type="InterPro" id="IPR012000">
    <property type="entry name" value="Thiamin_PyroP_enz_cen_dom"/>
</dbReference>
<protein>
    <recommendedName>
        <fullName evidence="6">pyruvate decarboxylase</fullName>
        <ecNumber evidence="6">4.1.1.1</ecNumber>
    </recommendedName>
</protein>
<comment type="subunit">
    <text evidence="5">Homotetramer.</text>
</comment>
<feature type="domain" description="Thiamine pyrophosphate enzyme TPP-binding" evidence="16">
    <location>
        <begin position="453"/>
        <end position="508"/>
    </location>
</feature>
<comment type="similarity">
    <text evidence="4 13">Belongs to the TPP enzyme family.</text>
</comment>
<evidence type="ECO:0000256" key="13">
    <source>
        <dbReference type="RuleBase" id="RU362132"/>
    </source>
</evidence>
<dbReference type="GO" id="GO:0005829">
    <property type="term" value="C:cytosol"/>
    <property type="evidence" value="ECO:0007669"/>
    <property type="project" value="TreeGrafter"/>
</dbReference>
<comment type="cofactor">
    <cofactor evidence="2">
        <name>a metal cation</name>
        <dbReference type="ChEBI" id="CHEBI:25213"/>
    </cofactor>
</comment>
<dbReference type="GO" id="GO:0000287">
    <property type="term" value="F:magnesium ion binding"/>
    <property type="evidence" value="ECO:0007669"/>
    <property type="project" value="InterPro"/>
</dbReference>
<evidence type="ECO:0000256" key="14">
    <source>
        <dbReference type="SAM" id="MobiDB-lite"/>
    </source>
</evidence>
<dbReference type="Pfam" id="PF02775">
    <property type="entry name" value="TPP_enzyme_C"/>
    <property type="match status" value="1"/>
</dbReference>
<accession>A0AAV2CZW5</accession>
<evidence type="ECO:0000256" key="7">
    <source>
        <dbReference type="ARBA" id="ARBA00022723"/>
    </source>
</evidence>
<comment type="cofactor">
    <cofactor evidence="3">
        <name>thiamine diphosphate</name>
        <dbReference type="ChEBI" id="CHEBI:58937"/>
    </cofactor>
</comment>
<evidence type="ECO:0000256" key="11">
    <source>
        <dbReference type="ARBA" id="ARBA00023239"/>
    </source>
</evidence>
<reference evidence="18 19" key="1">
    <citation type="submission" date="2024-04" db="EMBL/GenBank/DDBJ databases">
        <authorList>
            <person name="Fracassetti M."/>
        </authorList>
    </citation>
    <scope>NUCLEOTIDE SEQUENCE [LARGE SCALE GENOMIC DNA]</scope>
</reference>
<evidence type="ECO:0000256" key="5">
    <source>
        <dbReference type="ARBA" id="ARBA00011881"/>
    </source>
</evidence>
<organism evidence="18 19">
    <name type="scientific">Linum trigynum</name>
    <dbReference type="NCBI Taxonomy" id="586398"/>
    <lineage>
        <taxon>Eukaryota</taxon>
        <taxon>Viridiplantae</taxon>
        <taxon>Streptophyta</taxon>
        <taxon>Embryophyta</taxon>
        <taxon>Tracheophyta</taxon>
        <taxon>Spermatophyta</taxon>
        <taxon>Magnoliopsida</taxon>
        <taxon>eudicotyledons</taxon>
        <taxon>Gunneridae</taxon>
        <taxon>Pentapetalae</taxon>
        <taxon>rosids</taxon>
        <taxon>fabids</taxon>
        <taxon>Malpighiales</taxon>
        <taxon>Linaceae</taxon>
        <taxon>Linum</taxon>
    </lineage>
</organism>
<dbReference type="Gene3D" id="3.40.50.970">
    <property type="match status" value="2"/>
</dbReference>
<name>A0AAV2CZW5_9ROSI</name>
<evidence type="ECO:0000256" key="10">
    <source>
        <dbReference type="ARBA" id="ARBA00023052"/>
    </source>
</evidence>
<evidence type="ECO:0000313" key="19">
    <source>
        <dbReference type="Proteomes" id="UP001497516"/>
    </source>
</evidence>
<dbReference type="Proteomes" id="UP001497516">
    <property type="component" value="Chromosome 10"/>
</dbReference>
<evidence type="ECO:0000313" key="18">
    <source>
        <dbReference type="EMBL" id="CAL1362337.1"/>
    </source>
</evidence>
<dbReference type="FunFam" id="3.40.50.970:FF:000017">
    <property type="entry name" value="pyruvate decarboxylase 1"/>
    <property type="match status" value="1"/>
</dbReference>
<evidence type="ECO:0000256" key="6">
    <source>
        <dbReference type="ARBA" id="ARBA00013202"/>
    </source>
</evidence>
<evidence type="ECO:0000256" key="2">
    <source>
        <dbReference type="ARBA" id="ARBA00001920"/>
    </source>
</evidence>
<dbReference type="InterPro" id="IPR029061">
    <property type="entry name" value="THDP-binding"/>
</dbReference>
<dbReference type="InterPro" id="IPR012001">
    <property type="entry name" value="Thiamin_PyroP_enz_TPP-bd_dom"/>
</dbReference>
<evidence type="ECO:0000256" key="9">
    <source>
        <dbReference type="ARBA" id="ARBA00022842"/>
    </source>
</evidence>
<sequence>MEETIAITPSPLPISHITTTTTTSSSTLTLSPTKQFPFPTATAISLCTIVTMAEPTLGRHLARRLVQIGITDVFSVPGDFNLTLLDHLIADPNLNLIGCCNELNAGYAADGYARSRGVSACVVTFTVGGLSVINAIAGAYSRNLPVICIVGGPNSNDYGTNRILHHTIGLPDFTQELRCFTAVTAFQAVVNNLDDAHELIDRAISTALKERKPVYISVGCNLPAIPHASFVGDEPVPFSLVPKTSNPMGLEAAVEAAAELLNSAAKPVLIAGPKLRLADARQVFVELSDSCGYAVGVIPSGKGLVPEDHPHFVPTGSEIVQSTADGYLFVGVPVYNDLLVAKREKSVVVQPGRVAIGNGAAFGCVVMKEFLKALAEKLTPNSAAHEDYLTNSNNPNEEEGAEQPQDHVKASVLFKHVEKMMMSSESAVIAETGEWWVRSQKLKLPNGCGYEYGSSMGWSCGASLGYAQATSPAGKRVICCVADRSFQVTFQDVSTMMRWGHKSVFFLVRMDDGKGCKRWDYAGVVDAIHNGEGECWTAKVRCEEELIGAIETVMGEKKDCLCFVEVVVG</sequence>
<feature type="region of interest" description="Disordered" evidence="14">
    <location>
        <begin position="385"/>
        <end position="405"/>
    </location>
</feature>
<keyword evidence="19" id="KW-1185">Reference proteome</keyword>
<evidence type="ECO:0000259" key="16">
    <source>
        <dbReference type="Pfam" id="PF02775"/>
    </source>
</evidence>
<proteinExistence type="inferred from homology"/>
<feature type="domain" description="Thiamine pyrophosphate enzyme N-terminal TPP-binding" evidence="17">
    <location>
        <begin position="56"/>
        <end position="161"/>
    </location>
</feature>